<accession>E4Y236</accession>
<dbReference type="CDD" id="cd06257">
    <property type="entry name" value="DnaJ"/>
    <property type="match status" value="1"/>
</dbReference>
<evidence type="ECO:0000256" key="6">
    <source>
        <dbReference type="SAM" id="MobiDB-lite"/>
    </source>
</evidence>
<dbReference type="PRINTS" id="PR00625">
    <property type="entry name" value="JDOMAIN"/>
</dbReference>
<dbReference type="GO" id="GO:0005681">
    <property type="term" value="C:spliceosomal complex"/>
    <property type="evidence" value="ECO:0007669"/>
    <property type="project" value="TreeGrafter"/>
</dbReference>
<reference evidence="8" key="1">
    <citation type="journal article" date="2010" name="Science">
        <title>Plasticity of animal genome architecture unmasked by rapid evolution of a pelagic tunicate.</title>
        <authorList>
            <person name="Denoeud F."/>
            <person name="Henriet S."/>
            <person name="Mungpakdee S."/>
            <person name="Aury J.M."/>
            <person name="Da Silva C."/>
            <person name="Brinkmann H."/>
            <person name="Mikhaleva J."/>
            <person name="Olsen L.C."/>
            <person name="Jubin C."/>
            <person name="Canestro C."/>
            <person name="Bouquet J.M."/>
            <person name="Danks G."/>
            <person name="Poulain J."/>
            <person name="Campsteijn C."/>
            <person name="Adamski M."/>
            <person name="Cross I."/>
            <person name="Yadetie F."/>
            <person name="Muffato M."/>
            <person name="Louis A."/>
            <person name="Butcher S."/>
            <person name="Tsagkogeorga G."/>
            <person name="Konrad A."/>
            <person name="Singh S."/>
            <person name="Jensen M.F."/>
            <person name="Cong E.H."/>
            <person name="Eikeseth-Otteraa H."/>
            <person name="Noel B."/>
            <person name="Anthouard V."/>
            <person name="Porcel B.M."/>
            <person name="Kachouri-Lafond R."/>
            <person name="Nishino A."/>
            <person name="Ugolini M."/>
            <person name="Chourrout P."/>
            <person name="Nishida H."/>
            <person name="Aasland R."/>
            <person name="Huzurbazar S."/>
            <person name="Westhof E."/>
            <person name="Delsuc F."/>
            <person name="Lehrach H."/>
            <person name="Reinhardt R."/>
            <person name="Weissenbach J."/>
            <person name="Roy S.W."/>
            <person name="Artiguenave F."/>
            <person name="Postlethwait J.H."/>
            <person name="Manak J.R."/>
            <person name="Thompson E.M."/>
            <person name="Jaillon O."/>
            <person name="Du Pasquier L."/>
            <person name="Boudinot P."/>
            <person name="Liberles D.A."/>
            <person name="Volff J.N."/>
            <person name="Philippe H."/>
            <person name="Lenhard B."/>
            <person name="Roest Crollius H."/>
            <person name="Wincker P."/>
            <person name="Chourrout D."/>
        </authorList>
    </citation>
    <scope>NUCLEOTIDE SEQUENCE [LARGE SCALE GENOMIC DNA]</scope>
</reference>
<dbReference type="SMART" id="SM00271">
    <property type="entry name" value="DnaJ"/>
    <property type="match status" value="1"/>
</dbReference>
<dbReference type="OrthoDB" id="552049at2759"/>
<dbReference type="InterPro" id="IPR001623">
    <property type="entry name" value="DnaJ_domain"/>
</dbReference>
<dbReference type="AlphaFoldDB" id="E4Y236"/>
<keyword evidence="5" id="KW-0539">Nucleus</keyword>
<feature type="region of interest" description="Disordered" evidence="6">
    <location>
        <begin position="75"/>
        <end position="108"/>
    </location>
</feature>
<dbReference type="Proteomes" id="UP000001307">
    <property type="component" value="Unassembled WGS sequence"/>
</dbReference>
<dbReference type="InParanoid" id="E4Y236"/>
<evidence type="ECO:0000256" key="5">
    <source>
        <dbReference type="ARBA" id="ARBA00023242"/>
    </source>
</evidence>
<feature type="compositionally biased region" description="Low complexity" evidence="6">
    <location>
        <begin position="77"/>
        <end position="90"/>
    </location>
</feature>
<dbReference type="Pfam" id="PF00226">
    <property type="entry name" value="DnaJ"/>
    <property type="match status" value="1"/>
</dbReference>
<dbReference type="Gene3D" id="1.10.287.110">
    <property type="entry name" value="DnaJ domain"/>
    <property type="match status" value="1"/>
</dbReference>
<dbReference type="PROSITE" id="PS50076">
    <property type="entry name" value="DNAJ_2"/>
    <property type="match status" value="1"/>
</dbReference>
<evidence type="ECO:0000256" key="4">
    <source>
        <dbReference type="ARBA" id="ARBA00023186"/>
    </source>
</evidence>
<evidence type="ECO:0000256" key="3">
    <source>
        <dbReference type="ARBA" id="ARBA00022490"/>
    </source>
</evidence>
<keyword evidence="3" id="KW-0963">Cytoplasm</keyword>
<name>E4Y236_OIKDI</name>
<evidence type="ECO:0000256" key="2">
    <source>
        <dbReference type="ARBA" id="ARBA00004496"/>
    </source>
</evidence>
<dbReference type="GO" id="GO:0005737">
    <property type="term" value="C:cytoplasm"/>
    <property type="evidence" value="ECO:0007669"/>
    <property type="project" value="UniProtKB-SubCell"/>
</dbReference>
<dbReference type="PANTHER" id="PTHR44313:SF1">
    <property type="entry name" value="DNAJ HOMOLOG SUBFAMILY C MEMBER 17"/>
    <property type="match status" value="1"/>
</dbReference>
<keyword evidence="4" id="KW-0143">Chaperone</keyword>
<comment type="subcellular location">
    <subcellularLocation>
        <location evidence="2">Cytoplasm</location>
    </subcellularLocation>
    <subcellularLocation>
        <location evidence="1">Nucleus</location>
    </subcellularLocation>
</comment>
<protein>
    <recommendedName>
        <fullName evidence="7">J domain-containing protein</fullName>
    </recommendedName>
</protein>
<feature type="domain" description="J" evidence="7">
    <location>
        <begin position="22"/>
        <end position="79"/>
    </location>
</feature>
<evidence type="ECO:0000256" key="1">
    <source>
        <dbReference type="ARBA" id="ARBA00004123"/>
    </source>
</evidence>
<dbReference type="GO" id="GO:0000390">
    <property type="term" value="P:spliceosomal complex disassembly"/>
    <property type="evidence" value="ECO:0007669"/>
    <property type="project" value="TreeGrafter"/>
</dbReference>
<evidence type="ECO:0000259" key="7">
    <source>
        <dbReference type="PROSITE" id="PS50076"/>
    </source>
</evidence>
<gene>
    <name evidence="8" type="ORF">GSOID_T00016222001</name>
</gene>
<keyword evidence="9" id="KW-1185">Reference proteome</keyword>
<dbReference type="InterPro" id="IPR052094">
    <property type="entry name" value="Pre-mRNA-splicing_ERAD"/>
</dbReference>
<organism evidence="8">
    <name type="scientific">Oikopleura dioica</name>
    <name type="common">Tunicate</name>
    <dbReference type="NCBI Taxonomy" id="34765"/>
    <lineage>
        <taxon>Eukaryota</taxon>
        <taxon>Metazoa</taxon>
        <taxon>Chordata</taxon>
        <taxon>Tunicata</taxon>
        <taxon>Appendicularia</taxon>
        <taxon>Copelata</taxon>
        <taxon>Oikopleuridae</taxon>
        <taxon>Oikopleura</taxon>
    </lineage>
</organism>
<dbReference type="EMBL" id="FN653750">
    <property type="protein sequence ID" value="CBY15930.1"/>
    <property type="molecule type" value="Genomic_DNA"/>
</dbReference>
<sequence length="353" mass="41947">MILLLRNRVHRKYLSVSVAFLNPYSTLGISPGASKKEVKNAYRNKAKECHPDLHPGDEKKAAEFIRVQEAYESIQNGTASSAGGSSESTSQRMRQQKSWSDRGFGSEQKQGFDFEHNYRQRMKARAEWERIKKEREARGDEHAYQHHARWSQDAGYGEYEKDFRHYQRNEFHGHRQNFKQYDYQSDEFRRRAQRVRENLHKNEQYAQHDQAYRDKQDEWASQRRAEFEKLFQTRTEDAVNESRAREQELKAQLSKIFFIFSVIFFAVSANNYMEMRERIEHEEFYRQSQNKFRNGDLSNFNEHTRRNLQRIQSPHQPAEETLAPDQEAILAVLEENSKMLKAKDNVGLASSKY</sequence>
<dbReference type="InterPro" id="IPR036869">
    <property type="entry name" value="J_dom_sf"/>
</dbReference>
<proteinExistence type="predicted"/>
<dbReference type="PANTHER" id="PTHR44313">
    <property type="entry name" value="DNAJ HOMOLOG SUBFAMILY C MEMBER 17"/>
    <property type="match status" value="1"/>
</dbReference>
<dbReference type="SUPFAM" id="SSF46565">
    <property type="entry name" value="Chaperone J-domain"/>
    <property type="match status" value="1"/>
</dbReference>
<evidence type="ECO:0000313" key="9">
    <source>
        <dbReference type="Proteomes" id="UP000001307"/>
    </source>
</evidence>
<evidence type="ECO:0000313" key="8">
    <source>
        <dbReference type="EMBL" id="CBY15930.1"/>
    </source>
</evidence>